<keyword evidence="5" id="KW-1185">Reference proteome</keyword>
<reference evidence="4 5" key="1">
    <citation type="journal article" date="2024" name="Nat. Commun.">
        <title>Phylogenomics reveals the evolutionary origins of lichenization in chlorophyte algae.</title>
        <authorList>
            <person name="Puginier C."/>
            <person name="Libourel C."/>
            <person name="Otte J."/>
            <person name="Skaloud P."/>
            <person name="Haon M."/>
            <person name="Grisel S."/>
            <person name="Petersen M."/>
            <person name="Berrin J.G."/>
            <person name="Delaux P.M."/>
            <person name="Dal Grande F."/>
            <person name="Keller J."/>
        </authorList>
    </citation>
    <scope>NUCLEOTIDE SEQUENCE [LARGE SCALE GENOMIC DNA]</scope>
    <source>
        <strain evidence="4 5">SAG 2043</strain>
    </source>
</reference>
<proteinExistence type="predicted"/>
<keyword evidence="1" id="KW-0677">Repeat</keyword>
<comment type="caution">
    <text evidence="4">The sequence shown here is derived from an EMBL/GenBank/DDBJ whole genome shotgun (WGS) entry which is preliminary data.</text>
</comment>
<keyword evidence="2 3" id="KW-0040">ANK repeat</keyword>
<dbReference type="Gene3D" id="1.25.40.20">
    <property type="entry name" value="Ankyrin repeat-containing domain"/>
    <property type="match status" value="3"/>
</dbReference>
<protein>
    <submittedName>
        <fullName evidence="4">Uncharacterized protein</fullName>
    </submittedName>
</protein>
<feature type="repeat" description="ANK" evidence="3">
    <location>
        <begin position="121"/>
        <end position="153"/>
    </location>
</feature>
<dbReference type="PROSITE" id="PS50297">
    <property type="entry name" value="ANK_REP_REGION"/>
    <property type="match status" value="4"/>
</dbReference>
<dbReference type="InterPro" id="IPR002110">
    <property type="entry name" value="Ankyrin_rpt"/>
</dbReference>
<dbReference type="SUPFAM" id="SSF48403">
    <property type="entry name" value="Ankyrin repeat"/>
    <property type="match status" value="1"/>
</dbReference>
<feature type="repeat" description="ANK" evidence="3">
    <location>
        <begin position="16"/>
        <end position="48"/>
    </location>
</feature>
<gene>
    <name evidence="4" type="ORF">WJX72_008952</name>
</gene>
<evidence type="ECO:0000256" key="3">
    <source>
        <dbReference type="PROSITE-ProRule" id="PRU00023"/>
    </source>
</evidence>
<evidence type="ECO:0000313" key="5">
    <source>
        <dbReference type="Proteomes" id="UP001489004"/>
    </source>
</evidence>
<sequence length="277" mass="29690">MMLLELSSDANARNEKQDMPLHVACSRGDSAIVQALLAAGSAVDALNAVLTAAGVSHATALALAANEGRLEAVKVLVEAGMDLEAREFFGYTALERAVIKEHADIVKVLLDSDLSVLLEEDGDTLLHTACSSSNPACIRMLLQRGLDVAAVNHKGQTPLHLACIYKDAGVVQALLDAGSTVDALDYQGRSPLFIAVSMNCGENRIGIVKVLCRAGARIPDHFEKAAESDPEQDAALWRELWRAEHVALQRWRIMPASLAQLICSMAAEICAMWSHQG</sequence>
<evidence type="ECO:0000256" key="2">
    <source>
        <dbReference type="ARBA" id="ARBA00023043"/>
    </source>
</evidence>
<name>A0AAW1PH15_9CHLO</name>
<dbReference type="Pfam" id="PF12796">
    <property type="entry name" value="Ank_2"/>
    <property type="match status" value="2"/>
</dbReference>
<dbReference type="PANTHER" id="PTHR24161">
    <property type="entry name" value="ANK_REP_REGION DOMAIN-CONTAINING PROTEIN-RELATED"/>
    <property type="match status" value="1"/>
</dbReference>
<dbReference type="EMBL" id="JALJOR010000012">
    <property type="protein sequence ID" value="KAK9807778.1"/>
    <property type="molecule type" value="Genomic_DNA"/>
</dbReference>
<feature type="repeat" description="ANK" evidence="3">
    <location>
        <begin position="56"/>
        <end position="88"/>
    </location>
</feature>
<dbReference type="InterPro" id="IPR036770">
    <property type="entry name" value="Ankyrin_rpt-contain_sf"/>
</dbReference>
<evidence type="ECO:0000256" key="1">
    <source>
        <dbReference type="ARBA" id="ARBA00022737"/>
    </source>
</evidence>
<organism evidence="4 5">
    <name type="scientific">[Myrmecia] bisecta</name>
    <dbReference type="NCBI Taxonomy" id="41462"/>
    <lineage>
        <taxon>Eukaryota</taxon>
        <taxon>Viridiplantae</taxon>
        <taxon>Chlorophyta</taxon>
        <taxon>core chlorophytes</taxon>
        <taxon>Trebouxiophyceae</taxon>
        <taxon>Trebouxiales</taxon>
        <taxon>Trebouxiaceae</taxon>
        <taxon>Myrmecia</taxon>
    </lineage>
</organism>
<accession>A0AAW1PH15</accession>
<dbReference type="AlphaFoldDB" id="A0AAW1PH15"/>
<dbReference type="SMART" id="SM00248">
    <property type="entry name" value="ANK"/>
    <property type="match status" value="6"/>
</dbReference>
<dbReference type="Pfam" id="PF13606">
    <property type="entry name" value="Ank_3"/>
    <property type="match status" value="1"/>
</dbReference>
<dbReference type="Proteomes" id="UP001489004">
    <property type="component" value="Unassembled WGS sequence"/>
</dbReference>
<dbReference type="PROSITE" id="PS50088">
    <property type="entry name" value="ANK_REPEAT"/>
    <property type="match status" value="4"/>
</dbReference>
<feature type="repeat" description="ANK" evidence="3">
    <location>
        <begin position="154"/>
        <end position="186"/>
    </location>
</feature>
<evidence type="ECO:0000313" key="4">
    <source>
        <dbReference type="EMBL" id="KAK9807778.1"/>
    </source>
</evidence>
<dbReference type="PANTHER" id="PTHR24161:SF85">
    <property type="entry name" value="PALMITOYLTRANSFERASE HIP14"/>
    <property type="match status" value="1"/>
</dbReference>